<dbReference type="EMBL" id="AP021874">
    <property type="protein sequence ID" value="BBO71372.1"/>
    <property type="molecule type" value="Genomic_DNA"/>
</dbReference>
<protein>
    <submittedName>
        <fullName evidence="1">Uncharacterized protein</fullName>
    </submittedName>
</protein>
<dbReference type="KEGG" id="dalk:DSCA_53020"/>
<evidence type="ECO:0000313" key="1">
    <source>
        <dbReference type="EMBL" id="BBO71372.1"/>
    </source>
</evidence>
<reference evidence="1 2" key="1">
    <citation type="submission" date="2019-11" db="EMBL/GenBank/DDBJ databases">
        <title>Comparative genomics of hydrocarbon-degrading Desulfosarcina strains.</title>
        <authorList>
            <person name="Watanabe M."/>
            <person name="Kojima H."/>
            <person name="Fukui M."/>
        </authorList>
    </citation>
    <scope>NUCLEOTIDE SEQUENCE [LARGE SCALE GENOMIC DNA]</scope>
    <source>
        <strain evidence="1 2">PL12</strain>
    </source>
</reference>
<proteinExistence type="predicted"/>
<dbReference type="Proteomes" id="UP000427906">
    <property type="component" value="Chromosome"/>
</dbReference>
<keyword evidence="2" id="KW-1185">Reference proteome</keyword>
<evidence type="ECO:0000313" key="2">
    <source>
        <dbReference type="Proteomes" id="UP000427906"/>
    </source>
</evidence>
<dbReference type="AlphaFoldDB" id="A0A5K7YNM3"/>
<name>A0A5K7YNM3_9BACT</name>
<sequence length="476" mass="52726">MLKKKRMAVWFLTFVVQGLLLGQIVSARMLYDNFSGAHVDDQKWMNQWTDYTEMVREVAGGKLVSRIGNTPNRLIARNHLQFQNQSTIHTIRCDVTINETILDSGDTPEAFARVNGRFYNTRVSGGSTGDVWAGVHIGNRGNGLEAWWEVTEILDDNSTTFNELGSGTLAVPGLTNGVSYTVELAYDGSNGFTFTVAGVNATFNSGPARQRDPFNAFKGLTTGAYGFDGAAGNGYVAATIDNVYINGQTSAYDTFDSELDDSRWASFESVMEIESGRLRFHRQGFDQRSQVTAYLSDADATYVEARVRINSDSEVSTGARGIFRIQGYFYNESRGEGSGLAYNGFEGDVFADMRLQLHDDGSMEAAAYVGRSDSSDESLWADLEWHPFSTPIHTDTDYTISLQYTDSKLIFKCDSETFVYPVDTAQYPPYGEHRGLRSRVYLDDGEYGYIKTLVDEVYVDGAGSTPATMMLLLDSD</sequence>
<dbReference type="RefSeq" id="WP_155319226.1">
    <property type="nucleotide sequence ID" value="NZ_AP021874.1"/>
</dbReference>
<organism evidence="1 2">
    <name type="scientific">Desulfosarcina alkanivorans</name>
    <dbReference type="NCBI Taxonomy" id="571177"/>
    <lineage>
        <taxon>Bacteria</taxon>
        <taxon>Pseudomonadati</taxon>
        <taxon>Thermodesulfobacteriota</taxon>
        <taxon>Desulfobacteria</taxon>
        <taxon>Desulfobacterales</taxon>
        <taxon>Desulfosarcinaceae</taxon>
        <taxon>Desulfosarcina</taxon>
    </lineage>
</organism>
<accession>A0A5K7YNM3</accession>
<gene>
    <name evidence="1" type="ORF">DSCA_53020</name>
</gene>
<dbReference type="OrthoDB" id="27542at213118"/>